<keyword evidence="3" id="KW-1185">Reference proteome</keyword>
<dbReference type="KEGG" id="agy:ATC03_05020"/>
<feature type="region of interest" description="Disordered" evidence="1">
    <location>
        <begin position="1"/>
        <end position="40"/>
    </location>
</feature>
<reference evidence="2 3" key="1">
    <citation type="journal article" date="2016" name="Int. J. Syst. Evol. Microbiol.">
        <title>Agromyces aureus sp. nov., isolated from the rhizosphere of Salix caprea L. grown in a heavy-metal-contaminated soil.</title>
        <authorList>
            <person name="Corretto E."/>
            <person name="Antonielli L."/>
            <person name="Sessitsch A."/>
            <person name="Compant S."/>
            <person name="Gorfer M."/>
            <person name="Kuffner M."/>
            <person name="Brader G."/>
        </authorList>
    </citation>
    <scope>NUCLEOTIDE SEQUENCE [LARGE SCALE GENOMIC DNA]</scope>
    <source>
        <strain evidence="2 3">AR33</strain>
    </source>
</reference>
<gene>
    <name evidence="2" type="ORF">ATC03_05020</name>
</gene>
<feature type="compositionally biased region" description="Basic and acidic residues" evidence="1">
    <location>
        <begin position="25"/>
        <end position="35"/>
    </location>
</feature>
<name>A0A191WDA2_9MICO</name>
<dbReference type="AlphaFoldDB" id="A0A191WDA2"/>
<evidence type="ECO:0000313" key="3">
    <source>
        <dbReference type="Proteomes" id="UP000078437"/>
    </source>
</evidence>
<dbReference type="SUPFAM" id="SSF75005">
    <property type="entry name" value="Arabinanase/levansucrase/invertase"/>
    <property type="match status" value="1"/>
</dbReference>
<accession>A0A191WDA2</accession>
<organism evidence="2 3">
    <name type="scientific">Agromyces aureus</name>
    <dbReference type="NCBI Taxonomy" id="453304"/>
    <lineage>
        <taxon>Bacteria</taxon>
        <taxon>Bacillati</taxon>
        <taxon>Actinomycetota</taxon>
        <taxon>Actinomycetes</taxon>
        <taxon>Micrococcales</taxon>
        <taxon>Microbacteriaceae</taxon>
        <taxon>Agromyces</taxon>
    </lineage>
</organism>
<dbReference type="Proteomes" id="UP000078437">
    <property type="component" value="Chromosome"/>
</dbReference>
<sequence>MTNAMAHAERRPAASGADGDAPDDAIFHDPVHDGATDPTVIRHRGTGEWWMFFTQRRATVDEPGVAWVHGSRIGIARSSDGLDWRYVGTVDGLEADAAASATDRDRPRETHWAPEVIAATSSSTAIAGCCSPSPIRTGTAASWAPAMRRPHE</sequence>
<protein>
    <recommendedName>
        <fullName evidence="4">Glycosyl hydrolase family 32 N-terminal domain-containing protein</fullName>
    </recommendedName>
</protein>
<proteinExistence type="predicted"/>
<dbReference type="EMBL" id="CP013979">
    <property type="protein sequence ID" value="ANJ26183.1"/>
    <property type="molecule type" value="Genomic_DNA"/>
</dbReference>
<dbReference type="Gene3D" id="2.115.10.20">
    <property type="entry name" value="Glycosyl hydrolase domain, family 43"/>
    <property type="match status" value="1"/>
</dbReference>
<reference evidence="3" key="2">
    <citation type="submission" date="2016-01" db="EMBL/GenBank/DDBJ databases">
        <title>Complete genome sequence of Agromyces aureus AR33T and comparison with related organisms.</title>
        <authorList>
            <person name="Corretto E."/>
            <person name="Antonielli L."/>
            <person name="Sessitsch A."/>
            <person name="Brader G."/>
        </authorList>
    </citation>
    <scope>NUCLEOTIDE SEQUENCE [LARGE SCALE GENOMIC DNA]</scope>
    <source>
        <strain evidence="3">AR33</strain>
    </source>
</reference>
<evidence type="ECO:0008006" key="4">
    <source>
        <dbReference type="Google" id="ProtNLM"/>
    </source>
</evidence>
<evidence type="ECO:0000313" key="2">
    <source>
        <dbReference type="EMBL" id="ANJ26183.1"/>
    </source>
</evidence>
<dbReference type="InterPro" id="IPR023296">
    <property type="entry name" value="Glyco_hydro_beta-prop_sf"/>
</dbReference>
<dbReference type="STRING" id="453304.ATC03_05020"/>
<evidence type="ECO:0000256" key="1">
    <source>
        <dbReference type="SAM" id="MobiDB-lite"/>
    </source>
</evidence>